<evidence type="ECO:0000313" key="1">
    <source>
        <dbReference type="EMBL" id="KAF6304004.1"/>
    </source>
</evidence>
<protein>
    <submittedName>
        <fullName evidence="1">Uncharacterized protein</fullName>
    </submittedName>
</protein>
<name>A0A7J7TTS5_MYOMY</name>
<dbReference type="EMBL" id="JABWUV010000015">
    <property type="protein sequence ID" value="KAF6304004.1"/>
    <property type="molecule type" value="Genomic_DNA"/>
</dbReference>
<keyword evidence="2" id="KW-1185">Reference proteome</keyword>
<comment type="caution">
    <text evidence="1">The sequence shown here is derived from an EMBL/GenBank/DDBJ whole genome shotgun (WGS) entry which is preliminary data.</text>
</comment>
<accession>A0A7J7TTS5</accession>
<sequence length="143" mass="16549">MYMSSLSNHLSKDISVASRSWPIMNNAAVTRGVHISLQINVFKFLDRYPEEALLNSTVTVFSIFFRRLHTVFHSGMYQFTFPPAVNKGSVFFLQPLQHLLLLFLLIIAIHTGVKWYLIVVLIFIFLMSSKVEHLFLYLVCLHT</sequence>
<proteinExistence type="predicted"/>
<organism evidence="1 2">
    <name type="scientific">Myotis myotis</name>
    <name type="common">Greater mouse-eared bat</name>
    <name type="synonym">Vespertilio myotis</name>
    <dbReference type="NCBI Taxonomy" id="51298"/>
    <lineage>
        <taxon>Eukaryota</taxon>
        <taxon>Metazoa</taxon>
        <taxon>Chordata</taxon>
        <taxon>Craniata</taxon>
        <taxon>Vertebrata</taxon>
        <taxon>Euteleostomi</taxon>
        <taxon>Mammalia</taxon>
        <taxon>Eutheria</taxon>
        <taxon>Laurasiatheria</taxon>
        <taxon>Chiroptera</taxon>
        <taxon>Yangochiroptera</taxon>
        <taxon>Vespertilionidae</taxon>
        <taxon>Myotis</taxon>
    </lineage>
</organism>
<dbReference type="Proteomes" id="UP000527355">
    <property type="component" value="Unassembled WGS sequence"/>
</dbReference>
<gene>
    <name evidence="1" type="ORF">mMyoMyo1_008983</name>
</gene>
<dbReference type="AlphaFoldDB" id="A0A7J7TTS5"/>
<evidence type="ECO:0000313" key="2">
    <source>
        <dbReference type="Proteomes" id="UP000527355"/>
    </source>
</evidence>
<reference evidence="1 2" key="1">
    <citation type="journal article" date="2020" name="Nature">
        <title>Six reference-quality genomes reveal evolution of bat adaptations.</title>
        <authorList>
            <person name="Jebb D."/>
            <person name="Huang Z."/>
            <person name="Pippel M."/>
            <person name="Hughes G.M."/>
            <person name="Lavrichenko K."/>
            <person name="Devanna P."/>
            <person name="Winkler S."/>
            <person name="Jermiin L.S."/>
            <person name="Skirmuntt E.C."/>
            <person name="Katzourakis A."/>
            <person name="Burkitt-Gray L."/>
            <person name="Ray D.A."/>
            <person name="Sullivan K.A.M."/>
            <person name="Roscito J.G."/>
            <person name="Kirilenko B.M."/>
            <person name="Davalos L.M."/>
            <person name="Corthals A.P."/>
            <person name="Power M.L."/>
            <person name="Jones G."/>
            <person name="Ransome R.D."/>
            <person name="Dechmann D.K.N."/>
            <person name="Locatelli A.G."/>
            <person name="Puechmaille S.J."/>
            <person name="Fedrigo O."/>
            <person name="Jarvis E.D."/>
            <person name="Hiller M."/>
            <person name="Vernes S.C."/>
            <person name="Myers E.W."/>
            <person name="Teeling E.C."/>
        </authorList>
    </citation>
    <scope>NUCLEOTIDE SEQUENCE [LARGE SCALE GENOMIC DNA]</scope>
    <source>
        <strain evidence="1">MMyoMyo1</strain>
        <tissue evidence="1">Flight muscle</tissue>
    </source>
</reference>